<evidence type="ECO:0000313" key="1">
    <source>
        <dbReference type="EMBL" id="KAH7959663.1"/>
    </source>
</evidence>
<protein>
    <submittedName>
        <fullName evidence="1">Uncharacterized protein</fullName>
    </submittedName>
</protein>
<keyword evidence="2" id="KW-1185">Reference proteome</keyword>
<gene>
    <name evidence="1" type="ORF">HPB49_012845</name>
</gene>
<dbReference type="Proteomes" id="UP000821865">
    <property type="component" value="Chromosome 3"/>
</dbReference>
<sequence>MQLTKNYIKALKGISTFKTHLDFTRKCKDQNIVPRSLQLCQPINTAEGRDIIKAQQRLVTARIHECHTVIRKKEDDAFCARRQLEHKVPHLCSSIDSFAKAIASSEEKKHRETQ</sequence>
<organism evidence="1 2">
    <name type="scientific">Dermacentor silvarum</name>
    <name type="common">Tick</name>
    <dbReference type="NCBI Taxonomy" id="543639"/>
    <lineage>
        <taxon>Eukaryota</taxon>
        <taxon>Metazoa</taxon>
        <taxon>Ecdysozoa</taxon>
        <taxon>Arthropoda</taxon>
        <taxon>Chelicerata</taxon>
        <taxon>Arachnida</taxon>
        <taxon>Acari</taxon>
        <taxon>Parasitiformes</taxon>
        <taxon>Ixodida</taxon>
        <taxon>Ixodoidea</taxon>
        <taxon>Ixodidae</taxon>
        <taxon>Rhipicephalinae</taxon>
        <taxon>Dermacentor</taxon>
    </lineage>
</organism>
<accession>A0ACB8D5M0</accession>
<proteinExistence type="predicted"/>
<reference evidence="1" key="1">
    <citation type="submission" date="2020-05" db="EMBL/GenBank/DDBJ databases">
        <title>Large-scale comparative analyses of tick genomes elucidate their genetic diversity and vector capacities.</title>
        <authorList>
            <person name="Jia N."/>
            <person name="Wang J."/>
            <person name="Shi W."/>
            <person name="Du L."/>
            <person name="Sun Y."/>
            <person name="Zhan W."/>
            <person name="Jiang J."/>
            <person name="Wang Q."/>
            <person name="Zhang B."/>
            <person name="Ji P."/>
            <person name="Sakyi L.B."/>
            <person name="Cui X."/>
            <person name="Yuan T."/>
            <person name="Jiang B."/>
            <person name="Yang W."/>
            <person name="Lam T.T.-Y."/>
            <person name="Chang Q."/>
            <person name="Ding S."/>
            <person name="Wang X."/>
            <person name="Zhu J."/>
            <person name="Ruan X."/>
            <person name="Zhao L."/>
            <person name="Wei J."/>
            <person name="Que T."/>
            <person name="Du C."/>
            <person name="Cheng J."/>
            <person name="Dai P."/>
            <person name="Han X."/>
            <person name="Huang E."/>
            <person name="Gao Y."/>
            <person name="Liu J."/>
            <person name="Shao H."/>
            <person name="Ye R."/>
            <person name="Li L."/>
            <person name="Wei W."/>
            <person name="Wang X."/>
            <person name="Wang C."/>
            <person name="Yang T."/>
            <person name="Huo Q."/>
            <person name="Li W."/>
            <person name="Guo W."/>
            <person name="Chen H."/>
            <person name="Zhou L."/>
            <person name="Ni X."/>
            <person name="Tian J."/>
            <person name="Zhou Y."/>
            <person name="Sheng Y."/>
            <person name="Liu T."/>
            <person name="Pan Y."/>
            <person name="Xia L."/>
            <person name="Li J."/>
            <person name="Zhao F."/>
            <person name="Cao W."/>
        </authorList>
    </citation>
    <scope>NUCLEOTIDE SEQUENCE</scope>
    <source>
        <strain evidence="1">Dsil-2018</strain>
    </source>
</reference>
<comment type="caution">
    <text evidence="1">The sequence shown here is derived from an EMBL/GenBank/DDBJ whole genome shotgun (WGS) entry which is preliminary data.</text>
</comment>
<name>A0ACB8D5M0_DERSI</name>
<evidence type="ECO:0000313" key="2">
    <source>
        <dbReference type="Proteomes" id="UP000821865"/>
    </source>
</evidence>
<dbReference type="EMBL" id="CM023472">
    <property type="protein sequence ID" value="KAH7959663.1"/>
    <property type="molecule type" value="Genomic_DNA"/>
</dbReference>